<dbReference type="Proteomes" id="UP000054408">
    <property type="component" value="Unassembled WGS sequence"/>
</dbReference>
<dbReference type="eggNOG" id="KOG4561">
    <property type="taxonomic scope" value="Eukaryota"/>
</dbReference>
<comment type="subcellular location">
    <subcellularLocation>
        <location evidence="1">Membrane</location>
        <topology evidence="1">Multi-pass membrane protein</topology>
    </subcellularLocation>
</comment>
<evidence type="ECO:0000256" key="3">
    <source>
        <dbReference type="ARBA" id="ARBA00022989"/>
    </source>
</evidence>
<proteinExistence type="predicted"/>
<feature type="transmembrane region" description="Helical" evidence="6">
    <location>
        <begin position="138"/>
        <end position="160"/>
    </location>
</feature>
<keyword evidence="4 5" id="KW-0472">Membrane</keyword>
<evidence type="ECO:0000313" key="9">
    <source>
        <dbReference type="Proteomes" id="UP000054408"/>
    </source>
</evidence>
<gene>
    <name evidence="8" type="ORF">AMSG_07585</name>
</gene>
<feature type="transmembrane region" description="Helical" evidence="6">
    <location>
        <begin position="67"/>
        <end position="85"/>
    </location>
</feature>
<evidence type="ECO:0000256" key="2">
    <source>
        <dbReference type="ARBA" id="ARBA00022692"/>
    </source>
</evidence>
<evidence type="ECO:0000256" key="4">
    <source>
        <dbReference type="ARBA" id="ARBA00023136"/>
    </source>
</evidence>
<dbReference type="PANTHER" id="PTHR13439:SF7">
    <property type="entry name" value="PROTEIN CLN8"/>
    <property type="match status" value="1"/>
</dbReference>
<keyword evidence="9" id="KW-1185">Reference proteome</keyword>
<dbReference type="GO" id="GO:0016020">
    <property type="term" value="C:membrane"/>
    <property type="evidence" value="ECO:0007669"/>
    <property type="project" value="UniProtKB-SubCell"/>
</dbReference>
<dbReference type="PANTHER" id="PTHR13439">
    <property type="entry name" value="CT120 PROTEIN"/>
    <property type="match status" value="1"/>
</dbReference>
<dbReference type="STRING" id="461836.A0A0L0DGZ0"/>
<dbReference type="GO" id="GO:0005783">
    <property type="term" value="C:endoplasmic reticulum"/>
    <property type="evidence" value="ECO:0007669"/>
    <property type="project" value="TreeGrafter"/>
</dbReference>
<dbReference type="SMART" id="SM00724">
    <property type="entry name" value="TLC"/>
    <property type="match status" value="1"/>
</dbReference>
<dbReference type="AlphaFoldDB" id="A0A0L0DGZ0"/>
<feature type="transmembrane region" description="Helical" evidence="6">
    <location>
        <begin position="25"/>
        <end position="55"/>
    </location>
</feature>
<dbReference type="Pfam" id="PF03798">
    <property type="entry name" value="TRAM_LAG1_CLN8"/>
    <property type="match status" value="1"/>
</dbReference>
<dbReference type="GeneID" id="25566473"/>
<dbReference type="InterPro" id="IPR050846">
    <property type="entry name" value="TLCD"/>
</dbReference>
<evidence type="ECO:0000259" key="7">
    <source>
        <dbReference type="PROSITE" id="PS50922"/>
    </source>
</evidence>
<feature type="transmembrane region" description="Helical" evidence="6">
    <location>
        <begin position="193"/>
        <end position="215"/>
    </location>
</feature>
<dbReference type="EMBL" id="GL349467">
    <property type="protein sequence ID" value="KNC51401.1"/>
    <property type="molecule type" value="Genomic_DNA"/>
</dbReference>
<accession>A0A0L0DGZ0</accession>
<dbReference type="GO" id="GO:0055088">
    <property type="term" value="P:lipid homeostasis"/>
    <property type="evidence" value="ECO:0007669"/>
    <property type="project" value="TreeGrafter"/>
</dbReference>
<reference evidence="8 9" key="1">
    <citation type="submission" date="2010-05" db="EMBL/GenBank/DDBJ databases">
        <title>The Genome Sequence of Thecamonas trahens ATCC 50062.</title>
        <authorList>
            <consortium name="The Broad Institute Genome Sequencing Platform"/>
            <person name="Russ C."/>
            <person name="Cuomo C."/>
            <person name="Shea T."/>
            <person name="Young S.K."/>
            <person name="Zeng Q."/>
            <person name="Koehrsen M."/>
            <person name="Haas B."/>
            <person name="Borodovsky M."/>
            <person name="Guigo R."/>
            <person name="Alvarado L."/>
            <person name="Berlin A."/>
            <person name="Bochicchio J."/>
            <person name="Borenstein D."/>
            <person name="Chapman S."/>
            <person name="Chen Z."/>
            <person name="Freedman E."/>
            <person name="Gellesch M."/>
            <person name="Goldberg J."/>
            <person name="Griggs A."/>
            <person name="Gujja S."/>
            <person name="Heilman E."/>
            <person name="Heiman D."/>
            <person name="Hepburn T."/>
            <person name="Howarth C."/>
            <person name="Jen D."/>
            <person name="Larson L."/>
            <person name="Mehta T."/>
            <person name="Park D."/>
            <person name="Pearson M."/>
            <person name="Roberts A."/>
            <person name="Saif S."/>
            <person name="Shenoy N."/>
            <person name="Sisk P."/>
            <person name="Stolte C."/>
            <person name="Sykes S."/>
            <person name="Thomson T."/>
            <person name="Walk T."/>
            <person name="White J."/>
            <person name="Yandava C."/>
            <person name="Burger G."/>
            <person name="Gray M.W."/>
            <person name="Holland P.W.H."/>
            <person name="King N."/>
            <person name="Lang F.B.F."/>
            <person name="Roger A.J."/>
            <person name="Ruiz-Trillo I."/>
            <person name="Lander E."/>
            <person name="Nusbaum C."/>
        </authorList>
    </citation>
    <scope>NUCLEOTIDE SEQUENCE [LARGE SCALE GENOMIC DNA]</scope>
    <source>
        <strain evidence="8 9">ATCC 50062</strain>
    </source>
</reference>
<evidence type="ECO:0000256" key="5">
    <source>
        <dbReference type="PROSITE-ProRule" id="PRU00205"/>
    </source>
</evidence>
<sequence>MSFDMSRLTSLSGVMEVMESEEDKALGVVIAMVAWFILLAITMIIGPMAPFFATFKPKDRMPYYLRIVRSVAGFYGLYNGLHLLLKTELYAELAADPVTGVNPASYLFMKTILAFFAFEMITYLYVSQVWGRSDSTLLIHHILGLAGYSIYLWSGIGFWWGVCLFTEEISAPFTGVSWVLSKLNKPHTVTWLINQWILVVVWVFFRCGIDLMLLGNYFVQLPRSFQILPYVSQAMLFVGTGTMALYLNPYWLKVKATNALNWSPEPNKSFRKRE</sequence>
<evidence type="ECO:0000313" key="8">
    <source>
        <dbReference type="EMBL" id="KNC51401.1"/>
    </source>
</evidence>
<name>A0A0L0DGZ0_THETB</name>
<dbReference type="RefSeq" id="XP_013756068.1">
    <property type="nucleotide sequence ID" value="XM_013900614.1"/>
</dbReference>
<dbReference type="PROSITE" id="PS50922">
    <property type="entry name" value="TLC"/>
    <property type="match status" value="1"/>
</dbReference>
<feature type="domain" description="TLC" evidence="7">
    <location>
        <begin position="61"/>
        <end position="264"/>
    </location>
</feature>
<evidence type="ECO:0000256" key="6">
    <source>
        <dbReference type="SAM" id="Phobius"/>
    </source>
</evidence>
<feature type="transmembrane region" description="Helical" evidence="6">
    <location>
        <begin position="227"/>
        <end position="247"/>
    </location>
</feature>
<feature type="transmembrane region" description="Helical" evidence="6">
    <location>
        <begin position="105"/>
        <end position="126"/>
    </location>
</feature>
<keyword evidence="3 6" id="KW-1133">Transmembrane helix</keyword>
<organism evidence="8 9">
    <name type="scientific">Thecamonas trahens ATCC 50062</name>
    <dbReference type="NCBI Taxonomy" id="461836"/>
    <lineage>
        <taxon>Eukaryota</taxon>
        <taxon>Apusozoa</taxon>
        <taxon>Apusomonadida</taxon>
        <taxon>Apusomonadidae</taxon>
        <taxon>Thecamonas</taxon>
    </lineage>
</organism>
<keyword evidence="2 5" id="KW-0812">Transmembrane</keyword>
<protein>
    <recommendedName>
        <fullName evidence="7">TLC domain-containing protein</fullName>
    </recommendedName>
</protein>
<dbReference type="InterPro" id="IPR006634">
    <property type="entry name" value="TLC-dom"/>
</dbReference>
<evidence type="ECO:0000256" key="1">
    <source>
        <dbReference type="ARBA" id="ARBA00004141"/>
    </source>
</evidence>